<dbReference type="InterPro" id="IPR032799">
    <property type="entry name" value="TAXi_C"/>
</dbReference>
<dbReference type="PANTHER" id="PTHR47967">
    <property type="entry name" value="OS07G0603500 PROTEIN-RELATED"/>
    <property type="match status" value="1"/>
</dbReference>
<comment type="similarity">
    <text evidence="1 6">Belongs to the peptidase A1 family.</text>
</comment>
<evidence type="ECO:0000313" key="10">
    <source>
        <dbReference type="EMBL" id="CAK9262516.1"/>
    </source>
</evidence>
<feature type="signal peptide" evidence="8">
    <location>
        <begin position="1"/>
        <end position="20"/>
    </location>
</feature>
<evidence type="ECO:0000256" key="1">
    <source>
        <dbReference type="ARBA" id="ARBA00007447"/>
    </source>
</evidence>
<dbReference type="EMBL" id="OZ020110">
    <property type="protein sequence ID" value="CAK9262516.1"/>
    <property type="molecule type" value="Genomic_DNA"/>
</dbReference>
<dbReference type="InterPro" id="IPR001969">
    <property type="entry name" value="Aspartic_peptidase_AS"/>
</dbReference>
<dbReference type="PROSITE" id="PS51257">
    <property type="entry name" value="PROKAR_LIPOPROTEIN"/>
    <property type="match status" value="1"/>
</dbReference>
<dbReference type="Pfam" id="PF14543">
    <property type="entry name" value="TAXi_N"/>
    <property type="match status" value="1"/>
</dbReference>
<dbReference type="Gene3D" id="2.40.70.10">
    <property type="entry name" value="Acid Proteases"/>
    <property type="match status" value="2"/>
</dbReference>
<evidence type="ECO:0000256" key="7">
    <source>
        <dbReference type="SAM" id="MobiDB-lite"/>
    </source>
</evidence>
<organism evidence="10 11">
    <name type="scientific">Sphagnum jensenii</name>
    <dbReference type="NCBI Taxonomy" id="128206"/>
    <lineage>
        <taxon>Eukaryota</taxon>
        <taxon>Viridiplantae</taxon>
        <taxon>Streptophyta</taxon>
        <taxon>Embryophyta</taxon>
        <taxon>Bryophyta</taxon>
        <taxon>Sphagnophytina</taxon>
        <taxon>Sphagnopsida</taxon>
        <taxon>Sphagnales</taxon>
        <taxon>Sphagnaceae</taxon>
        <taxon>Sphagnum</taxon>
    </lineage>
</organism>
<dbReference type="Pfam" id="PF14541">
    <property type="entry name" value="TAXi_C"/>
    <property type="match status" value="1"/>
</dbReference>
<evidence type="ECO:0000256" key="8">
    <source>
        <dbReference type="SAM" id="SignalP"/>
    </source>
</evidence>
<evidence type="ECO:0000256" key="5">
    <source>
        <dbReference type="ARBA" id="ARBA00023180"/>
    </source>
</evidence>
<gene>
    <name evidence="10" type="ORF">CSSPJE1EN1_LOCUS7994</name>
</gene>
<dbReference type="InterPro" id="IPR001461">
    <property type="entry name" value="Aspartic_peptidase_A1"/>
</dbReference>
<evidence type="ECO:0000256" key="4">
    <source>
        <dbReference type="ARBA" id="ARBA00022801"/>
    </source>
</evidence>
<proteinExistence type="inferred from homology"/>
<dbReference type="SUPFAM" id="SSF50630">
    <property type="entry name" value="Acid proteases"/>
    <property type="match status" value="1"/>
</dbReference>
<dbReference type="PRINTS" id="PR00792">
    <property type="entry name" value="PEPSIN"/>
</dbReference>
<accession>A0ABP0W8H7</accession>
<dbReference type="PANTHER" id="PTHR47967:SF128">
    <property type="entry name" value="ASPARTIC PROTEINASE CDR1-LIKE"/>
    <property type="match status" value="1"/>
</dbReference>
<evidence type="ECO:0000313" key="11">
    <source>
        <dbReference type="Proteomes" id="UP001497444"/>
    </source>
</evidence>
<reference evidence="10" key="1">
    <citation type="submission" date="2024-02" db="EMBL/GenBank/DDBJ databases">
        <authorList>
            <consortium name="ELIXIR-Norway"/>
            <consortium name="Elixir Norway"/>
        </authorList>
    </citation>
    <scope>NUCLEOTIDE SEQUENCE</scope>
</reference>
<dbReference type="CDD" id="cd05476">
    <property type="entry name" value="pepsin_A_like_plant"/>
    <property type="match status" value="1"/>
</dbReference>
<dbReference type="InterPro" id="IPR033121">
    <property type="entry name" value="PEPTIDASE_A1"/>
</dbReference>
<keyword evidence="2 6" id="KW-0645">Protease</keyword>
<dbReference type="PROSITE" id="PS00141">
    <property type="entry name" value="ASP_PROTEASE"/>
    <property type="match status" value="1"/>
</dbReference>
<feature type="region of interest" description="Disordered" evidence="7">
    <location>
        <begin position="82"/>
        <end position="105"/>
    </location>
</feature>
<feature type="domain" description="Peptidase A1" evidence="9">
    <location>
        <begin position="145"/>
        <end position="527"/>
    </location>
</feature>
<dbReference type="InterPro" id="IPR051708">
    <property type="entry name" value="Plant_Aspart_Prot_A1"/>
</dbReference>
<keyword evidence="5" id="KW-0325">Glycoprotein</keyword>
<name>A0ABP0W8H7_9BRYO</name>
<keyword evidence="8" id="KW-0732">Signal</keyword>
<keyword evidence="4 6" id="KW-0378">Hydrolase</keyword>
<evidence type="ECO:0000256" key="2">
    <source>
        <dbReference type="ARBA" id="ARBA00022670"/>
    </source>
</evidence>
<dbReference type="InterPro" id="IPR032861">
    <property type="entry name" value="TAXi_N"/>
</dbReference>
<dbReference type="PROSITE" id="PS51767">
    <property type="entry name" value="PEPTIDASE_A1"/>
    <property type="match status" value="1"/>
</dbReference>
<feature type="compositionally biased region" description="Polar residues" evidence="7">
    <location>
        <begin position="91"/>
        <end position="101"/>
    </location>
</feature>
<sequence>MGSLLRGALVLIAVLVAVGCTDLLQTAQCMGAAAGGEILSRRSLAAAHAGSSMYSSNMARKLAGRHESKSTQNQQVLRTRLLHRDHPDSPLSRSSTSNTKLSHTERMAAAVKRSWARRDYISSRGRLTREAGDFESQVTQDTGEYTMALSVGTPPQRFVVVMDTGSDLVWLNCMPCIQCINQPHGPPFDPSLSSSYSPASCVDNACTSSHSSTTLTKFCGSCALPNNWGTCAGTSCGYQYAYGDGSSTEGELAYETFTVTNVDGSTTAIPNVTFGCGHNQTGISFNGADGVAGMGQGQISLPSQFQNFFPDIFTYCLVSASSSSSTATVNSSTLLFGSPENTGAGISSLVYTPLLENLIFPTFYYVGMTGISVGGTLLTIPTTNFDIAVDGTGGVIFDSGTTYTLLPLDAYNAASQAVQSLITYPIISSPLEGLDIMCFDVTGVDPASNISVPTMVFHFQSSDASSTGGPATVDYVLDLENVYVYLEHAALCLTILPTMNGLSIIGNSAQVDHQIVFDRVNNQIGWASTTC</sequence>
<dbReference type="InterPro" id="IPR021109">
    <property type="entry name" value="Peptidase_aspartic_dom_sf"/>
</dbReference>
<evidence type="ECO:0000256" key="6">
    <source>
        <dbReference type="RuleBase" id="RU000454"/>
    </source>
</evidence>
<evidence type="ECO:0000259" key="9">
    <source>
        <dbReference type="PROSITE" id="PS51767"/>
    </source>
</evidence>
<keyword evidence="11" id="KW-1185">Reference proteome</keyword>
<dbReference type="InterPro" id="IPR034161">
    <property type="entry name" value="Pepsin-like_plant"/>
</dbReference>
<evidence type="ECO:0000256" key="3">
    <source>
        <dbReference type="ARBA" id="ARBA00022750"/>
    </source>
</evidence>
<dbReference type="Proteomes" id="UP001497444">
    <property type="component" value="Chromosome 15"/>
</dbReference>
<keyword evidence="3 6" id="KW-0064">Aspartyl protease</keyword>
<protein>
    <recommendedName>
        <fullName evidence="9">Peptidase A1 domain-containing protein</fullName>
    </recommendedName>
</protein>
<feature type="chain" id="PRO_5046454911" description="Peptidase A1 domain-containing protein" evidence="8">
    <location>
        <begin position="21"/>
        <end position="531"/>
    </location>
</feature>